<keyword evidence="4" id="KW-1185">Reference proteome</keyword>
<evidence type="ECO:0000313" key="4">
    <source>
        <dbReference type="Proteomes" id="UP000001037"/>
    </source>
</evidence>
<dbReference type="HOGENOM" id="CLU_031522_0_0_2"/>
<evidence type="ECO:0000313" key="3">
    <source>
        <dbReference type="EMBL" id="AEM38750.1"/>
    </source>
</evidence>
<evidence type="ECO:0000256" key="1">
    <source>
        <dbReference type="SAM" id="MobiDB-lite"/>
    </source>
</evidence>
<dbReference type="PANTHER" id="PTHR43649:SF12">
    <property type="entry name" value="DIACETYLCHITOBIOSE BINDING PROTEIN DASA"/>
    <property type="match status" value="1"/>
</dbReference>
<dbReference type="STRING" id="694429.Pyrfu_0881"/>
<keyword evidence="2" id="KW-1133">Transmembrane helix</keyword>
<keyword evidence="2" id="KW-0472">Membrane</keyword>
<dbReference type="Proteomes" id="UP000001037">
    <property type="component" value="Chromosome"/>
</dbReference>
<feature type="transmembrane region" description="Helical" evidence="2">
    <location>
        <begin position="9"/>
        <end position="29"/>
    </location>
</feature>
<dbReference type="KEGG" id="pfm:Pyrfu_0881"/>
<dbReference type="Pfam" id="PF01547">
    <property type="entry name" value="SBP_bac_1"/>
    <property type="match status" value="1"/>
</dbReference>
<name>G0EE56_PYRF1</name>
<feature type="region of interest" description="Disordered" evidence="1">
    <location>
        <begin position="35"/>
        <end position="59"/>
    </location>
</feature>
<dbReference type="PANTHER" id="PTHR43649">
    <property type="entry name" value="ARABINOSE-BINDING PROTEIN-RELATED"/>
    <property type="match status" value="1"/>
</dbReference>
<dbReference type="InterPro" id="IPR006059">
    <property type="entry name" value="SBP"/>
</dbReference>
<feature type="compositionally biased region" description="Low complexity" evidence="1">
    <location>
        <begin position="35"/>
        <end position="54"/>
    </location>
</feature>
<dbReference type="AlphaFoldDB" id="G0EE56"/>
<dbReference type="eggNOG" id="arCOG00152">
    <property type="taxonomic scope" value="Archaea"/>
</dbReference>
<accession>G0EE56</accession>
<dbReference type="InParanoid" id="G0EE56"/>
<keyword evidence="2" id="KW-0812">Transmembrane</keyword>
<dbReference type="RefSeq" id="WP_014026427.1">
    <property type="nucleotide sequence ID" value="NC_015931.1"/>
</dbReference>
<dbReference type="InterPro" id="IPR050490">
    <property type="entry name" value="Bact_solute-bd_prot1"/>
</dbReference>
<dbReference type="EMBL" id="CP002838">
    <property type="protein sequence ID" value="AEM38750.1"/>
    <property type="molecule type" value="Genomic_DNA"/>
</dbReference>
<dbReference type="SUPFAM" id="SSF53850">
    <property type="entry name" value="Periplasmic binding protein-like II"/>
    <property type="match status" value="1"/>
</dbReference>
<organism evidence="3 4">
    <name type="scientific">Pyrolobus fumarii (strain DSM 11204 / 1A)</name>
    <dbReference type="NCBI Taxonomy" id="694429"/>
    <lineage>
        <taxon>Archaea</taxon>
        <taxon>Thermoproteota</taxon>
        <taxon>Thermoprotei</taxon>
        <taxon>Desulfurococcales</taxon>
        <taxon>Pyrodictiaceae</taxon>
        <taxon>Pyrolobus</taxon>
    </lineage>
</organism>
<proteinExistence type="predicted"/>
<gene>
    <name evidence="3" type="ordered locus">Pyrfu_0881</name>
</gene>
<dbReference type="GeneID" id="11139355"/>
<reference evidence="3 4" key="1">
    <citation type="journal article" date="2011" name="Stand. Genomic Sci.">
        <title>Complete genome sequence of the hyperthermophilic chemolithoautotroph Pyrolobus fumarii type strain (1A).</title>
        <authorList>
            <person name="Anderson I."/>
            <person name="Goker M."/>
            <person name="Nolan M."/>
            <person name="Lucas S."/>
            <person name="Hammon N."/>
            <person name="Deshpande S."/>
            <person name="Cheng J.F."/>
            <person name="Tapia R."/>
            <person name="Han C."/>
            <person name="Goodwin L."/>
            <person name="Pitluck S."/>
            <person name="Huntemann M."/>
            <person name="Liolios K."/>
            <person name="Ivanova N."/>
            <person name="Pagani I."/>
            <person name="Mavromatis K."/>
            <person name="Ovchinikova G."/>
            <person name="Pati A."/>
            <person name="Chen A."/>
            <person name="Palaniappan K."/>
            <person name="Land M."/>
            <person name="Hauser L."/>
            <person name="Brambilla E.M."/>
            <person name="Huber H."/>
            <person name="Yasawong M."/>
            <person name="Rohde M."/>
            <person name="Spring S."/>
            <person name="Abt B."/>
            <person name="Sikorski J."/>
            <person name="Wirth R."/>
            <person name="Detter J.C."/>
            <person name="Woyke T."/>
            <person name="Bristow J."/>
            <person name="Eisen J.A."/>
            <person name="Markowitz V."/>
            <person name="Hugenholtz P."/>
            <person name="Kyrpides N.C."/>
            <person name="Klenk H.P."/>
            <person name="Lapidus A."/>
        </authorList>
    </citation>
    <scope>NUCLEOTIDE SEQUENCE [LARGE SCALE GENOMIC DNA]</scope>
    <source>
        <strain evidence="4">DSM 11204 / 1A</strain>
    </source>
</reference>
<dbReference type="Gene3D" id="3.40.190.10">
    <property type="entry name" value="Periplasmic binding protein-like II"/>
    <property type="match status" value="1"/>
</dbReference>
<evidence type="ECO:0000256" key="2">
    <source>
        <dbReference type="SAM" id="Phobius"/>
    </source>
</evidence>
<sequence>MALRSSSKITAVIAVIIIIAAIAVGLLLMKPSAPEKTSSPAPASPTATESVAPAPSKPSITGNLEEDIVSIGKYLVAHGIHEVTFTAYGKGDPNSVIRAYGIVEAAYRLNKILEKHGIDLKIKVKPVFERGGSVKADEFLMAYQQGTNPDIVALSYIEVAPLADAGAILDITPWMQKYESVWNDFYAALRGAVTYKGRIWGLPQDTEARPLYWRIDVAECIKEKTGKDILADLYEKVREGKVTWHEVFEYAKLAKETGCAEWGLIHRKGSAHPDLIQFIYAYGGTLEEPGTGKLVLDVPAVYKWLYTEWKFAQEGLLPKDMMQWDWAKQIHPTVVDGKTLIFIGGTWHWTEWQTKPYHTDPKTGEKRPLTAEEVKKYFYYTLFPAGDHGGKPVTLSQPFVWVVAANAGHQNPKYEELKDVYHMLAFLLVLKASDPDINAIHSIISAHLPVRGEAEKLLRDEKWIEKLKNLELDLAPEVKEAIRDIVAKTVNPINIEFLAEASKMLAYTHLTPKHPLYGKLAQIFADAVDKVLRGELTPDKAIEYIKQKIQADPELAKSVVIRGEIPKDWQFP</sequence>
<protein>
    <submittedName>
        <fullName evidence="3">Extracellular solute-binding protein family 1</fullName>
    </submittedName>
</protein>